<evidence type="ECO:0000256" key="1">
    <source>
        <dbReference type="SAM" id="MobiDB-lite"/>
    </source>
</evidence>
<accession>A0ABT4UBG6</accession>
<organism evidence="3 4">
    <name type="scientific">Nocardiopsis endophytica</name>
    <dbReference type="NCBI Taxonomy" id="3018445"/>
    <lineage>
        <taxon>Bacteria</taxon>
        <taxon>Bacillati</taxon>
        <taxon>Actinomycetota</taxon>
        <taxon>Actinomycetes</taxon>
        <taxon>Streptosporangiales</taxon>
        <taxon>Nocardiopsidaceae</taxon>
        <taxon>Nocardiopsis</taxon>
    </lineage>
</organism>
<gene>
    <name evidence="3" type="ORF">O4J56_26475</name>
</gene>
<evidence type="ECO:0000313" key="4">
    <source>
        <dbReference type="Proteomes" id="UP001527866"/>
    </source>
</evidence>
<evidence type="ECO:0000313" key="3">
    <source>
        <dbReference type="EMBL" id="MDA2814222.1"/>
    </source>
</evidence>
<name>A0ABT4UBG6_9ACTN</name>
<protein>
    <submittedName>
        <fullName evidence="3">Methylenetetrahydrofolate reductase C-terminal domain-containing protein</fullName>
    </submittedName>
</protein>
<comment type="caution">
    <text evidence="3">The sequence shown here is derived from an EMBL/GenBank/DDBJ whole genome shotgun (WGS) entry which is preliminary data.</text>
</comment>
<dbReference type="Proteomes" id="UP001527866">
    <property type="component" value="Unassembled WGS sequence"/>
</dbReference>
<sequence length="140" mass="14889">MAPLLATIEHAVKKPVWDCRMCGACVLHSTGFTCPMTCPKTLRNGPCGGVREDGSCEVDPSMTCVWLKAYGRARRLPGRLGEGIDELRPPVDNRLQGTSSWANLATGRDRVLPEGWSAAAEATEASEAAPTGPAAVEVPR</sequence>
<dbReference type="InterPro" id="IPR022026">
    <property type="entry name" value="DUF5981"/>
</dbReference>
<dbReference type="RefSeq" id="WP_270689533.1">
    <property type="nucleotide sequence ID" value="NZ_JAQFWQ010000109.1"/>
</dbReference>
<evidence type="ECO:0000259" key="2">
    <source>
        <dbReference type="Pfam" id="PF12225"/>
    </source>
</evidence>
<feature type="region of interest" description="Disordered" evidence="1">
    <location>
        <begin position="119"/>
        <end position="140"/>
    </location>
</feature>
<dbReference type="EMBL" id="JAQFWQ010000109">
    <property type="protein sequence ID" value="MDA2814222.1"/>
    <property type="molecule type" value="Genomic_DNA"/>
</dbReference>
<proteinExistence type="predicted"/>
<reference evidence="3 4" key="1">
    <citation type="submission" date="2023-01" db="EMBL/GenBank/DDBJ databases">
        <title>Draft genome sequence of Nocardiopsis sp. RSe5-2 isolated from halophytes.</title>
        <authorList>
            <person name="Duangmal K."/>
            <person name="Chantavorakit T."/>
        </authorList>
    </citation>
    <scope>NUCLEOTIDE SEQUENCE [LARGE SCALE GENOMIC DNA]</scope>
    <source>
        <strain evidence="3 4">RSe5-2</strain>
    </source>
</reference>
<dbReference type="Pfam" id="PF12225">
    <property type="entry name" value="DUF5981"/>
    <property type="match status" value="1"/>
</dbReference>
<feature type="domain" description="Methylene-tetrahydrofolate reductase C-terminal-like" evidence="2">
    <location>
        <begin position="6"/>
        <end position="76"/>
    </location>
</feature>
<keyword evidence="4" id="KW-1185">Reference proteome</keyword>